<name>A0A9K3E8M5_HELAN</name>
<feature type="signal peptide" evidence="1">
    <location>
        <begin position="1"/>
        <end position="26"/>
    </location>
</feature>
<evidence type="ECO:0000313" key="3">
    <source>
        <dbReference type="Proteomes" id="UP000215914"/>
    </source>
</evidence>
<dbReference type="Proteomes" id="UP000215914">
    <property type="component" value="Unassembled WGS sequence"/>
</dbReference>
<sequence>MCSLLQHTLTIESWLMCLSMLCQVKTLTEFLSYASGSFMEWIQIPLVNVLCT</sequence>
<protein>
    <submittedName>
        <fullName evidence="2">Uncharacterized protein</fullName>
    </submittedName>
</protein>
<dbReference type="AlphaFoldDB" id="A0A9K3E8M5"/>
<feature type="chain" id="PRO_5039944173" evidence="1">
    <location>
        <begin position="27"/>
        <end position="52"/>
    </location>
</feature>
<proteinExistence type="predicted"/>
<evidence type="ECO:0000313" key="2">
    <source>
        <dbReference type="EMBL" id="KAF5768647.1"/>
    </source>
</evidence>
<gene>
    <name evidence="2" type="ORF">HanXRQr2_Chr14g0638801</name>
</gene>
<evidence type="ECO:0000256" key="1">
    <source>
        <dbReference type="SAM" id="SignalP"/>
    </source>
</evidence>
<accession>A0A9K3E8M5</accession>
<reference evidence="2" key="2">
    <citation type="submission" date="2020-06" db="EMBL/GenBank/DDBJ databases">
        <title>Helianthus annuus Genome sequencing and assembly Release 2.</title>
        <authorList>
            <person name="Gouzy J."/>
            <person name="Langlade N."/>
            <person name="Munos S."/>
        </authorList>
    </citation>
    <scope>NUCLEOTIDE SEQUENCE</scope>
    <source>
        <tissue evidence="2">Leaves</tissue>
    </source>
</reference>
<dbReference type="EMBL" id="MNCJ02000329">
    <property type="protein sequence ID" value="KAF5768647.1"/>
    <property type="molecule type" value="Genomic_DNA"/>
</dbReference>
<keyword evidence="1" id="KW-0732">Signal</keyword>
<dbReference type="Gramene" id="mRNA:HanXRQr2_Chr14g0638801">
    <property type="protein sequence ID" value="mRNA:HanXRQr2_Chr14g0638801"/>
    <property type="gene ID" value="HanXRQr2_Chr14g0638801"/>
</dbReference>
<organism evidence="2 3">
    <name type="scientific">Helianthus annuus</name>
    <name type="common">Common sunflower</name>
    <dbReference type="NCBI Taxonomy" id="4232"/>
    <lineage>
        <taxon>Eukaryota</taxon>
        <taxon>Viridiplantae</taxon>
        <taxon>Streptophyta</taxon>
        <taxon>Embryophyta</taxon>
        <taxon>Tracheophyta</taxon>
        <taxon>Spermatophyta</taxon>
        <taxon>Magnoliopsida</taxon>
        <taxon>eudicotyledons</taxon>
        <taxon>Gunneridae</taxon>
        <taxon>Pentapetalae</taxon>
        <taxon>asterids</taxon>
        <taxon>campanulids</taxon>
        <taxon>Asterales</taxon>
        <taxon>Asteraceae</taxon>
        <taxon>Asteroideae</taxon>
        <taxon>Heliantheae alliance</taxon>
        <taxon>Heliantheae</taxon>
        <taxon>Helianthus</taxon>
    </lineage>
</organism>
<keyword evidence="3" id="KW-1185">Reference proteome</keyword>
<comment type="caution">
    <text evidence="2">The sequence shown here is derived from an EMBL/GenBank/DDBJ whole genome shotgun (WGS) entry which is preliminary data.</text>
</comment>
<reference evidence="2" key="1">
    <citation type="journal article" date="2017" name="Nature">
        <title>The sunflower genome provides insights into oil metabolism, flowering and Asterid evolution.</title>
        <authorList>
            <person name="Badouin H."/>
            <person name="Gouzy J."/>
            <person name="Grassa C.J."/>
            <person name="Murat F."/>
            <person name="Staton S.E."/>
            <person name="Cottret L."/>
            <person name="Lelandais-Briere C."/>
            <person name="Owens G.L."/>
            <person name="Carrere S."/>
            <person name="Mayjonade B."/>
            <person name="Legrand L."/>
            <person name="Gill N."/>
            <person name="Kane N.C."/>
            <person name="Bowers J.E."/>
            <person name="Hubner S."/>
            <person name="Bellec A."/>
            <person name="Berard A."/>
            <person name="Berges H."/>
            <person name="Blanchet N."/>
            <person name="Boniface M.C."/>
            <person name="Brunel D."/>
            <person name="Catrice O."/>
            <person name="Chaidir N."/>
            <person name="Claudel C."/>
            <person name="Donnadieu C."/>
            <person name="Faraut T."/>
            <person name="Fievet G."/>
            <person name="Helmstetter N."/>
            <person name="King M."/>
            <person name="Knapp S.J."/>
            <person name="Lai Z."/>
            <person name="Le Paslier M.C."/>
            <person name="Lippi Y."/>
            <person name="Lorenzon L."/>
            <person name="Mandel J.R."/>
            <person name="Marage G."/>
            <person name="Marchand G."/>
            <person name="Marquand E."/>
            <person name="Bret-Mestries E."/>
            <person name="Morien E."/>
            <person name="Nambeesan S."/>
            <person name="Nguyen T."/>
            <person name="Pegot-Espagnet P."/>
            <person name="Pouilly N."/>
            <person name="Raftis F."/>
            <person name="Sallet E."/>
            <person name="Schiex T."/>
            <person name="Thomas J."/>
            <person name="Vandecasteele C."/>
            <person name="Vares D."/>
            <person name="Vear F."/>
            <person name="Vautrin S."/>
            <person name="Crespi M."/>
            <person name="Mangin B."/>
            <person name="Burke J.M."/>
            <person name="Salse J."/>
            <person name="Munos S."/>
            <person name="Vincourt P."/>
            <person name="Rieseberg L.H."/>
            <person name="Langlade N.B."/>
        </authorList>
    </citation>
    <scope>NUCLEOTIDE SEQUENCE</scope>
    <source>
        <tissue evidence="2">Leaves</tissue>
    </source>
</reference>